<evidence type="ECO:0000256" key="6">
    <source>
        <dbReference type="ARBA" id="ARBA00023136"/>
    </source>
</evidence>
<dbReference type="InterPro" id="IPR001898">
    <property type="entry name" value="SLC13A/DASS"/>
</dbReference>
<feature type="transmembrane region" description="Helical" evidence="7">
    <location>
        <begin position="102"/>
        <end position="118"/>
    </location>
</feature>
<dbReference type="PIRSF" id="PIRSF002457">
    <property type="entry name" value="DASS"/>
    <property type="match status" value="1"/>
</dbReference>
<protein>
    <submittedName>
        <fullName evidence="8">DIT2-1 protein</fullName>
    </submittedName>
</protein>
<organism evidence="8 9">
    <name type="scientific">Symbiodinium natans</name>
    <dbReference type="NCBI Taxonomy" id="878477"/>
    <lineage>
        <taxon>Eukaryota</taxon>
        <taxon>Sar</taxon>
        <taxon>Alveolata</taxon>
        <taxon>Dinophyceae</taxon>
        <taxon>Suessiales</taxon>
        <taxon>Symbiodiniaceae</taxon>
        <taxon>Symbiodinium</taxon>
    </lineage>
</organism>
<sequence length="492" mass="52529">MQVALLCFLHYLEHRRGPKWQGADVRMLAPCLMIGWVIRFAIPMPAGVTEQAWSMLAIFVSMIVGVVSGPLPPAAVAIAAVSTAVVTGTVTLAQGLKAFTDEVVWLVVIAFFFADGFHKTGLGDRIALNVIKAVGGTTLGVAYGLNFVELLVAAAMPCSAARAAAVFYPITQSVCKASESDPRQGTESKCGKFLVECCYQATATSSCMFLTGAAQNYFVLKLAAEVGVVIDHPFQSWFKAALAPALVSFVITPLIALQLMPPESRTTPDAPKAARDQLATMGPVSDDEKIFGAIMLCMVGLWATTSLLQIPPVVTALCGFAGLLLTGVLTWEDCASNKAAWSTFVSFACLVGLAEMLKSLGVVEWSSSVVTSHIEAAGLSQVNAFLIIVAAYWAVHYLFASQVAHVSALFQPFLVMLVQTGTPPDAAFFALAFASNLFATLTPYASAQSAVIFAGQYIQANEWYKAGLVYMVAYYIQWLSVGAVWWRLIGLL</sequence>
<evidence type="ECO:0000313" key="9">
    <source>
        <dbReference type="Proteomes" id="UP000604046"/>
    </source>
</evidence>
<evidence type="ECO:0000256" key="3">
    <source>
        <dbReference type="ARBA" id="ARBA00022692"/>
    </source>
</evidence>
<feature type="transmembrane region" description="Helical" evidence="7">
    <location>
        <begin position="290"/>
        <end position="308"/>
    </location>
</feature>
<feature type="transmembrane region" description="Helical" evidence="7">
    <location>
        <begin position="240"/>
        <end position="260"/>
    </location>
</feature>
<dbReference type="AlphaFoldDB" id="A0A812MYH0"/>
<gene>
    <name evidence="8" type="primary">DIT2-1</name>
    <name evidence="8" type="ORF">SNAT2548_LOCUS15071</name>
</gene>
<dbReference type="PANTHER" id="PTHR42826">
    <property type="entry name" value="DICARBOXYLATE TRANSPORTER 2.1, CHLOROPLASTIC"/>
    <property type="match status" value="1"/>
</dbReference>
<keyword evidence="9" id="KW-1185">Reference proteome</keyword>
<dbReference type="Proteomes" id="UP000604046">
    <property type="component" value="Unassembled WGS sequence"/>
</dbReference>
<dbReference type="OrthoDB" id="1695362at2759"/>
<proteinExistence type="inferred from homology"/>
<keyword evidence="3 7" id="KW-0812">Transmembrane</keyword>
<keyword evidence="6 7" id="KW-0472">Membrane</keyword>
<dbReference type="GO" id="GO:0022857">
    <property type="term" value="F:transmembrane transporter activity"/>
    <property type="evidence" value="ECO:0007669"/>
    <property type="project" value="InterPro"/>
</dbReference>
<evidence type="ECO:0000256" key="1">
    <source>
        <dbReference type="ARBA" id="ARBA00004478"/>
    </source>
</evidence>
<keyword evidence="4" id="KW-1001">Plastid inner membrane</keyword>
<feature type="transmembrane region" description="Helical" evidence="7">
    <location>
        <begin position="76"/>
        <end position="96"/>
    </location>
</feature>
<evidence type="ECO:0000256" key="7">
    <source>
        <dbReference type="SAM" id="Phobius"/>
    </source>
</evidence>
<dbReference type="NCBIfam" id="TIGR00785">
    <property type="entry name" value="dass"/>
    <property type="match status" value="1"/>
</dbReference>
<evidence type="ECO:0000256" key="4">
    <source>
        <dbReference type="ARBA" id="ARBA00022780"/>
    </source>
</evidence>
<comment type="similarity">
    <text evidence="2">Belongs to the SLC13A/DASS transporter (TC 2.A.47) family. DIT1 subfamily.</text>
</comment>
<evidence type="ECO:0000313" key="8">
    <source>
        <dbReference type="EMBL" id="CAE7284533.1"/>
    </source>
</evidence>
<feature type="transmembrane region" description="Helical" evidence="7">
    <location>
        <begin position="313"/>
        <end position="331"/>
    </location>
</feature>
<keyword evidence="5 7" id="KW-1133">Transmembrane helix</keyword>
<dbReference type="Pfam" id="PF00939">
    <property type="entry name" value="Na_sulph_symp"/>
    <property type="match status" value="1"/>
</dbReference>
<evidence type="ECO:0000256" key="5">
    <source>
        <dbReference type="ARBA" id="ARBA00022989"/>
    </source>
</evidence>
<dbReference type="EMBL" id="CAJNDS010001846">
    <property type="protein sequence ID" value="CAE7284533.1"/>
    <property type="molecule type" value="Genomic_DNA"/>
</dbReference>
<dbReference type="GO" id="GO:0009706">
    <property type="term" value="C:chloroplast inner membrane"/>
    <property type="evidence" value="ECO:0007669"/>
    <property type="project" value="UniProtKB-SubCell"/>
</dbReference>
<comment type="subcellular location">
    <subcellularLocation>
        <location evidence="1">Plastid</location>
        <location evidence="1">Chloroplast inner membrane</location>
        <topology evidence="1">Multi-pass membrane protein</topology>
    </subcellularLocation>
</comment>
<evidence type="ECO:0000256" key="2">
    <source>
        <dbReference type="ARBA" id="ARBA00007349"/>
    </source>
</evidence>
<feature type="transmembrane region" description="Helical" evidence="7">
    <location>
        <begin position="426"/>
        <end position="447"/>
    </location>
</feature>
<feature type="transmembrane region" description="Helical" evidence="7">
    <location>
        <begin position="343"/>
        <end position="363"/>
    </location>
</feature>
<comment type="caution">
    <text evidence="8">The sequence shown here is derived from an EMBL/GenBank/DDBJ whole genome shotgun (WGS) entry which is preliminary data.</text>
</comment>
<accession>A0A812MYH0</accession>
<keyword evidence="4" id="KW-0934">Plastid</keyword>
<feature type="transmembrane region" description="Helical" evidence="7">
    <location>
        <begin position="468"/>
        <end position="489"/>
    </location>
</feature>
<reference evidence="8" key="1">
    <citation type="submission" date="2021-02" db="EMBL/GenBank/DDBJ databases">
        <authorList>
            <person name="Dougan E. K."/>
            <person name="Rhodes N."/>
            <person name="Thang M."/>
            <person name="Chan C."/>
        </authorList>
    </citation>
    <scope>NUCLEOTIDE SEQUENCE</scope>
</reference>
<dbReference type="InterPro" id="IPR030676">
    <property type="entry name" value="CitT-rel"/>
</dbReference>
<feature type="transmembrane region" description="Helical" evidence="7">
    <location>
        <begin position="384"/>
        <end position="406"/>
    </location>
</feature>
<feature type="transmembrane region" description="Helical" evidence="7">
    <location>
        <begin position="52"/>
        <end position="69"/>
    </location>
</feature>
<name>A0A812MYH0_9DINO</name>